<dbReference type="GO" id="GO:0016020">
    <property type="term" value="C:membrane"/>
    <property type="evidence" value="ECO:0007669"/>
    <property type="project" value="InterPro"/>
</dbReference>
<keyword evidence="4" id="KW-0378">Hydrolase</keyword>
<keyword evidence="6 7" id="KW-0472">Membrane</keyword>
<evidence type="ECO:0000256" key="7">
    <source>
        <dbReference type="SAM" id="Phobius"/>
    </source>
</evidence>
<dbReference type="EMBL" id="BARS01022661">
    <property type="protein sequence ID" value="GAG02560.1"/>
    <property type="molecule type" value="Genomic_DNA"/>
</dbReference>
<organism evidence="8">
    <name type="scientific">marine sediment metagenome</name>
    <dbReference type="NCBI Taxonomy" id="412755"/>
    <lineage>
        <taxon>unclassified sequences</taxon>
        <taxon>metagenomes</taxon>
        <taxon>ecological metagenomes</taxon>
    </lineage>
</organism>
<dbReference type="NCBIfam" id="TIGR00077">
    <property type="entry name" value="lspA"/>
    <property type="match status" value="1"/>
</dbReference>
<dbReference type="AlphaFoldDB" id="X0UAJ5"/>
<dbReference type="PRINTS" id="PR00781">
    <property type="entry name" value="LIPOSIGPTASE"/>
</dbReference>
<dbReference type="PANTHER" id="PTHR33695:SF1">
    <property type="entry name" value="LIPOPROTEIN SIGNAL PEPTIDASE"/>
    <property type="match status" value="1"/>
</dbReference>
<name>X0UAJ5_9ZZZZ</name>
<evidence type="ECO:0000256" key="3">
    <source>
        <dbReference type="ARBA" id="ARBA00022692"/>
    </source>
</evidence>
<dbReference type="InterPro" id="IPR001872">
    <property type="entry name" value="Peptidase_A8"/>
</dbReference>
<keyword evidence="5 7" id="KW-1133">Transmembrane helix</keyword>
<gene>
    <name evidence="8" type="ORF">S01H1_36196</name>
</gene>
<evidence type="ECO:0000256" key="6">
    <source>
        <dbReference type="ARBA" id="ARBA00023136"/>
    </source>
</evidence>
<evidence type="ECO:0000256" key="1">
    <source>
        <dbReference type="ARBA" id="ARBA00022475"/>
    </source>
</evidence>
<feature type="transmembrane region" description="Helical" evidence="7">
    <location>
        <begin position="85"/>
        <end position="105"/>
    </location>
</feature>
<keyword evidence="3 7" id="KW-0812">Transmembrane</keyword>
<protein>
    <recommendedName>
        <fullName evidence="9">Lipoprotein signal peptidase</fullName>
    </recommendedName>
</protein>
<dbReference type="GO" id="GO:0006508">
    <property type="term" value="P:proteolysis"/>
    <property type="evidence" value="ECO:0007669"/>
    <property type="project" value="UniProtKB-KW"/>
</dbReference>
<feature type="transmembrane region" description="Helical" evidence="7">
    <location>
        <begin position="22"/>
        <end position="40"/>
    </location>
</feature>
<feature type="non-terminal residue" evidence="8">
    <location>
        <position position="1"/>
    </location>
</feature>
<proteinExistence type="predicted"/>
<sequence length="116" mass="12586">PVRFVHVTNTGAAFGILQEQNAFLVVTTVIGLAAILLYYWYPPFEHAIMTVAVGMILGGAVGNLSDRLRLGEVTDFIDFPRYPSFNVADSSIVVGVGVLIILLLLRRPGAASQQRQ</sequence>
<dbReference type="PANTHER" id="PTHR33695">
    <property type="entry name" value="LIPOPROTEIN SIGNAL PEPTIDASE"/>
    <property type="match status" value="1"/>
</dbReference>
<keyword evidence="1" id="KW-1003">Cell membrane</keyword>
<evidence type="ECO:0000256" key="2">
    <source>
        <dbReference type="ARBA" id="ARBA00022670"/>
    </source>
</evidence>
<accession>X0UAJ5</accession>
<dbReference type="GO" id="GO:0004190">
    <property type="term" value="F:aspartic-type endopeptidase activity"/>
    <property type="evidence" value="ECO:0007669"/>
    <property type="project" value="InterPro"/>
</dbReference>
<dbReference type="Pfam" id="PF01252">
    <property type="entry name" value="Peptidase_A8"/>
    <property type="match status" value="1"/>
</dbReference>
<evidence type="ECO:0000256" key="4">
    <source>
        <dbReference type="ARBA" id="ARBA00022801"/>
    </source>
</evidence>
<evidence type="ECO:0000313" key="8">
    <source>
        <dbReference type="EMBL" id="GAG02560.1"/>
    </source>
</evidence>
<comment type="caution">
    <text evidence="8">The sequence shown here is derived from an EMBL/GenBank/DDBJ whole genome shotgun (WGS) entry which is preliminary data.</text>
</comment>
<evidence type="ECO:0008006" key="9">
    <source>
        <dbReference type="Google" id="ProtNLM"/>
    </source>
</evidence>
<reference evidence="8" key="1">
    <citation type="journal article" date="2014" name="Front. Microbiol.">
        <title>High frequency of phylogenetically diverse reductive dehalogenase-homologous genes in deep subseafloor sedimentary metagenomes.</title>
        <authorList>
            <person name="Kawai M."/>
            <person name="Futagami T."/>
            <person name="Toyoda A."/>
            <person name="Takaki Y."/>
            <person name="Nishi S."/>
            <person name="Hori S."/>
            <person name="Arai W."/>
            <person name="Tsubouchi T."/>
            <person name="Morono Y."/>
            <person name="Uchiyama I."/>
            <person name="Ito T."/>
            <person name="Fujiyama A."/>
            <person name="Inagaki F."/>
            <person name="Takami H."/>
        </authorList>
    </citation>
    <scope>NUCLEOTIDE SEQUENCE</scope>
    <source>
        <strain evidence="8">Expedition CK06-06</strain>
    </source>
</reference>
<evidence type="ECO:0000256" key="5">
    <source>
        <dbReference type="ARBA" id="ARBA00022989"/>
    </source>
</evidence>
<keyword evidence="2" id="KW-0645">Protease</keyword>